<feature type="chain" id="PRO_5029778744" evidence="2">
    <location>
        <begin position="21"/>
        <end position="311"/>
    </location>
</feature>
<keyword evidence="2" id="KW-0732">Signal</keyword>
<keyword evidence="3" id="KW-1185">Reference proteome</keyword>
<sequence>CLMCYRVGLVLLTTVAYVIPSPIHYDVLPYRAKRDNENSSTMATFTVERLDAPIERIEIRLIDENSTSNAVLESAAARPQPLQPSAVGGDNTANAIDTNTGSDDQYDVRYKKVEYVSDVMLTRQDNSPTELVAARSPDTNENTASTATGESPTHGDEATDENTPRTKARAWLSFSNGTPSDNDDIDVLAPEVEESSSDDEYEPVEECLLNRAELPLKTVQKLTEQARKLGKLIRTRNRLQQQYCINREQPQLNDEFRLCPIWRNEKKVHNYQLMRIKYCADYSKWPNASKLMSTYGDNLNLYETLYAFQKP</sequence>
<name>A0A7I4YRH8_HAECO</name>
<feature type="compositionally biased region" description="Polar residues" evidence="1">
    <location>
        <begin position="91"/>
        <end position="103"/>
    </location>
</feature>
<feature type="signal peptide" evidence="2">
    <location>
        <begin position="1"/>
        <end position="20"/>
    </location>
</feature>
<evidence type="ECO:0000256" key="2">
    <source>
        <dbReference type="SAM" id="SignalP"/>
    </source>
</evidence>
<evidence type="ECO:0000313" key="4">
    <source>
        <dbReference type="WBParaSite" id="HCON_00134865-00001"/>
    </source>
</evidence>
<reference evidence="4" key="1">
    <citation type="submission" date="2020-12" db="UniProtKB">
        <authorList>
            <consortium name="WormBaseParasite"/>
        </authorList>
    </citation>
    <scope>IDENTIFICATION</scope>
    <source>
        <strain evidence="4">MHco3</strain>
    </source>
</reference>
<dbReference type="OMA" id="DNHERIT"/>
<evidence type="ECO:0000256" key="1">
    <source>
        <dbReference type="SAM" id="MobiDB-lite"/>
    </source>
</evidence>
<proteinExistence type="predicted"/>
<feature type="region of interest" description="Disordered" evidence="1">
    <location>
        <begin position="124"/>
        <end position="165"/>
    </location>
</feature>
<protein>
    <submittedName>
        <fullName evidence="4">Secreted protein</fullName>
    </submittedName>
</protein>
<dbReference type="Proteomes" id="UP000025227">
    <property type="component" value="Unplaced"/>
</dbReference>
<dbReference type="OrthoDB" id="5808239at2759"/>
<accession>A0A7I4YRH8</accession>
<feature type="compositionally biased region" description="Polar residues" evidence="1">
    <location>
        <begin position="137"/>
        <end position="151"/>
    </location>
</feature>
<dbReference type="AlphaFoldDB" id="A0A7I4YRH8"/>
<feature type="region of interest" description="Disordered" evidence="1">
    <location>
        <begin position="75"/>
        <end position="103"/>
    </location>
</feature>
<dbReference type="WBParaSite" id="HCON_00134865-00001">
    <property type="protein sequence ID" value="HCON_00134865-00001"/>
    <property type="gene ID" value="HCON_00134865"/>
</dbReference>
<evidence type="ECO:0000313" key="3">
    <source>
        <dbReference type="Proteomes" id="UP000025227"/>
    </source>
</evidence>
<organism evidence="3 4">
    <name type="scientific">Haemonchus contortus</name>
    <name type="common">Barber pole worm</name>
    <dbReference type="NCBI Taxonomy" id="6289"/>
    <lineage>
        <taxon>Eukaryota</taxon>
        <taxon>Metazoa</taxon>
        <taxon>Ecdysozoa</taxon>
        <taxon>Nematoda</taxon>
        <taxon>Chromadorea</taxon>
        <taxon>Rhabditida</taxon>
        <taxon>Rhabditina</taxon>
        <taxon>Rhabditomorpha</taxon>
        <taxon>Strongyloidea</taxon>
        <taxon>Trichostrongylidae</taxon>
        <taxon>Haemonchus</taxon>
    </lineage>
</organism>